<evidence type="ECO:0000256" key="2">
    <source>
        <dbReference type="ARBA" id="ARBA00022884"/>
    </source>
</evidence>
<dbReference type="InterPro" id="IPR018496">
    <property type="entry name" value="PsdUridine_synth_RsuA/RluB_CS"/>
</dbReference>
<comment type="similarity">
    <text evidence="1 7">Belongs to the pseudouridine synthase RsuA family.</text>
</comment>
<evidence type="ECO:0000256" key="1">
    <source>
        <dbReference type="ARBA" id="ARBA00008348"/>
    </source>
</evidence>
<keyword evidence="2 6" id="KW-0694">RNA-binding</keyword>
<proteinExistence type="inferred from homology"/>
<dbReference type="InterPro" id="IPR006145">
    <property type="entry name" value="PsdUridine_synth_RsuA/RluA"/>
</dbReference>
<dbReference type="Gene3D" id="3.30.70.1560">
    <property type="entry name" value="Alpha-L RNA-binding motif"/>
    <property type="match status" value="1"/>
</dbReference>
<dbReference type="SUPFAM" id="SSF55174">
    <property type="entry name" value="Alpha-L RNA-binding motif"/>
    <property type="match status" value="1"/>
</dbReference>
<dbReference type="PANTHER" id="PTHR47683">
    <property type="entry name" value="PSEUDOURIDINE SYNTHASE FAMILY PROTEIN-RELATED"/>
    <property type="match status" value="1"/>
</dbReference>
<organism evidence="9 10">
    <name type="scientific">Shewanella algae</name>
    <dbReference type="NCBI Taxonomy" id="38313"/>
    <lineage>
        <taxon>Bacteria</taxon>
        <taxon>Pseudomonadati</taxon>
        <taxon>Pseudomonadota</taxon>
        <taxon>Gammaproteobacteria</taxon>
        <taxon>Alteromonadales</taxon>
        <taxon>Shewanellaceae</taxon>
        <taxon>Shewanella</taxon>
    </lineage>
</organism>
<dbReference type="EC" id="5.4.99.-" evidence="7"/>
<evidence type="ECO:0000256" key="5">
    <source>
        <dbReference type="ARBA" id="ARBA00037590"/>
    </source>
</evidence>
<dbReference type="GO" id="GO:0006364">
    <property type="term" value="P:rRNA processing"/>
    <property type="evidence" value="ECO:0007669"/>
    <property type="project" value="UniProtKB-ARBA"/>
</dbReference>
<dbReference type="Pfam" id="PF00849">
    <property type="entry name" value="PseudoU_synth_2"/>
    <property type="match status" value="1"/>
</dbReference>
<dbReference type="Proteomes" id="UP000254069">
    <property type="component" value="Unassembled WGS sequence"/>
</dbReference>
<dbReference type="InterPro" id="IPR000748">
    <property type="entry name" value="PsdUridine_synth_RsuA/RluB/E/F"/>
</dbReference>
<dbReference type="InterPro" id="IPR042092">
    <property type="entry name" value="PsdUridine_s_RsuA/RluB/E/F_cat"/>
</dbReference>
<sequence length="237" mass="27052">MRSKRGRLDRFLAGQLNIPRKQARQLLADGRVWLDDEQVFAADRLIHEFSHIRLDEQWLQRQNPVYWMLNKPAGVVSATQDPEHKTVLDCLPPAALVPGLHIAGRLDKQSTGLVLLSNDSRWTQALTLPSSSKAKRYRVRLANPLDDTYIEAFRGGFFFEFENVITAPAELKILASHEAEVILTEGKYHQIKRMFGRFRNPVLALHRSQIAQIVLDDSLAEGEARELTREEVESVAY</sequence>
<dbReference type="PROSITE" id="PS50889">
    <property type="entry name" value="S4"/>
    <property type="match status" value="1"/>
</dbReference>
<evidence type="ECO:0000256" key="7">
    <source>
        <dbReference type="RuleBase" id="RU003887"/>
    </source>
</evidence>
<dbReference type="PROSITE" id="PS01149">
    <property type="entry name" value="PSI_RSU"/>
    <property type="match status" value="1"/>
</dbReference>
<dbReference type="InterPro" id="IPR036986">
    <property type="entry name" value="S4_RNA-bd_sf"/>
</dbReference>
<dbReference type="Gene3D" id="3.30.70.580">
    <property type="entry name" value="Pseudouridine synthase I, catalytic domain, N-terminal subdomain"/>
    <property type="match status" value="1"/>
</dbReference>
<evidence type="ECO:0000313" key="10">
    <source>
        <dbReference type="Proteomes" id="UP000254069"/>
    </source>
</evidence>
<name>A0A379YXV3_9GAMM</name>
<comment type="catalytic activity">
    <reaction evidence="4">
        <text>uridine(516) in 16S rRNA = pseudouridine(516) in 16S rRNA</text>
        <dbReference type="Rhea" id="RHEA:38867"/>
        <dbReference type="Rhea" id="RHEA-COMP:10089"/>
        <dbReference type="Rhea" id="RHEA-COMP:10090"/>
        <dbReference type="ChEBI" id="CHEBI:65314"/>
        <dbReference type="ChEBI" id="CHEBI:65315"/>
        <dbReference type="EC" id="5.4.99.19"/>
    </reaction>
</comment>
<accession>A0A379YXV3</accession>
<comment type="function">
    <text evidence="5">Responsible for synthesis of pseudouridine from uracil-516 in 16S ribosomal RNA.</text>
</comment>
<dbReference type="InterPro" id="IPR050343">
    <property type="entry name" value="RsuA_PseudoU_synthase"/>
</dbReference>
<dbReference type="NCBIfam" id="TIGR00093">
    <property type="entry name" value="pseudouridine synthase"/>
    <property type="match status" value="1"/>
</dbReference>
<dbReference type="CDD" id="cd00165">
    <property type="entry name" value="S4"/>
    <property type="match status" value="1"/>
</dbReference>
<evidence type="ECO:0000256" key="3">
    <source>
        <dbReference type="ARBA" id="ARBA00023235"/>
    </source>
</evidence>
<dbReference type="PANTHER" id="PTHR47683:SF4">
    <property type="entry name" value="PSEUDOURIDINE SYNTHASE"/>
    <property type="match status" value="1"/>
</dbReference>
<dbReference type="RefSeq" id="WP_028780203.1">
    <property type="nucleotide sequence ID" value="NZ_AP024612.1"/>
</dbReference>
<evidence type="ECO:0000256" key="4">
    <source>
        <dbReference type="ARBA" id="ARBA00036749"/>
    </source>
</evidence>
<dbReference type="GO" id="GO:0001522">
    <property type="term" value="P:pseudouridine synthesis"/>
    <property type="evidence" value="ECO:0007669"/>
    <property type="project" value="InterPro"/>
</dbReference>
<reference evidence="9 10" key="1">
    <citation type="submission" date="2018-06" db="EMBL/GenBank/DDBJ databases">
        <authorList>
            <consortium name="Pathogen Informatics"/>
            <person name="Doyle S."/>
        </authorList>
    </citation>
    <scope>NUCLEOTIDE SEQUENCE [LARGE SCALE GENOMIC DNA]</scope>
    <source>
        <strain evidence="9 10">NCTC10738</strain>
    </source>
</reference>
<dbReference type="GO" id="GO:0003723">
    <property type="term" value="F:RNA binding"/>
    <property type="evidence" value="ECO:0007669"/>
    <property type="project" value="UniProtKB-KW"/>
</dbReference>
<gene>
    <name evidence="9" type="primary">rsuA_1</name>
    <name evidence="9" type="ORF">NCTC10738_00679</name>
</gene>
<protein>
    <recommendedName>
        <fullName evidence="7">Pseudouridine synthase</fullName>
        <ecNumber evidence="7">5.4.99.-</ecNumber>
    </recommendedName>
</protein>
<dbReference type="CDD" id="cd02553">
    <property type="entry name" value="PseudoU_synth_RsuA"/>
    <property type="match status" value="1"/>
</dbReference>
<dbReference type="SUPFAM" id="SSF55120">
    <property type="entry name" value="Pseudouridine synthase"/>
    <property type="match status" value="1"/>
</dbReference>
<dbReference type="Gene3D" id="3.10.290.10">
    <property type="entry name" value="RNA-binding S4 domain"/>
    <property type="match status" value="1"/>
</dbReference>
<feature type="domain" description="Pseudouridine synthase RsuA/RluA-like" evidence="8">
    <location>
        <begin position="66"/>
        <end position="195"/>
    </location>
</feature>
<dbReference type="AlphaFoldDB" id="A0A379YXV3"/>
<dbReference type="InterPro" id="IPR020103">
    <property type="entry name" value="PsdUridine_synth_cat_dom_sf"/>
</dbReference>
<dbReference type="EMBL" id="UGYO01000001">
    <property type="protein sequence ID" value="SUI51983.1"/>
    <property type="molecule type" value="Genomic_DNA"/>
</dbReference>
<evidence type="ECO:0000313" key="9">
    <source>
        <dbReference type="EMBL" id="SUI51983.1"/>
    </source>
</evidence>
<keyword evidence="3 7" id="KW-0413">Isomerase</keyword>
<dbReference type="GO" id="GO:0160136">
    <property type="term" value="F:16S rRNA pseudouridine(516) synthase activity"/>
    <property type="evidence" value="ECO:0007669"/>
    <property type="project" value="UniProtKB-EC"/>
</dbReference>
<evidence type="ECO:0000259" key="8">
    <source>
        <dbReference type="Pfam" id="PF00849"/>
    </source>
</evidence>
<evidence type="ECO:0000256" key="6">
    <source>
        <dbReference type="PROSITE-ProRule" id="PRU00182"/>
    </source>
</evidence>
<keyword evidence="10" id="KW-1185">Reference proteome</keyword>
<dbReference type="InterPro" id="IPR020094">
    <property type="entry name" value="TruA/RsuA/RluB/E/F_N"/>
</dbReference>